<feature type="compositionally biased region" description="Polar residues" evidence="1">
    <location>
        <begin position="156"/>
        <end position="173"/>
    </location>
</feature>
<comment type="caution">
    <text evidence="3">The sequence shown here is derived from an EMBL/GenBank/DDBJ whole genome shotgun (WGS) entry which is preliminary data.</text>
</comment>
<feature type="region of interest" description="Disordered" evidence="1">
    <location>
        <begin position="25"/>
        <end position="46"/>
    </location>
</feature>
<feature type="transmembrane region" description="Helical" evidence="2">
    <location>
        <begin position="505"/>
        <end position="530"/>
    </location>
</feature>
<evidence type="ECO:0000313" key="3">
    <source>
        <dbReference type="EMBL" id="CAB4257292.1"/>
    </source>
</evidence>
<feature type="compositionally biased region" description="Basic and acidic residues" evidence="1">
    <location>
        <begin position="189"/>
        <end position="201"/>
    </location>
</feature>
<evidence type="ECO:0000256" key="2">
    <source>
        <dbReference type="SAM" id="Phobius"/>
    </source>
</evidence>
<keyword evidence="2" id="KW-0812">Transmembrane</keyword>
<keyword evidence="2" id="KW-0472">Membrane</keyword>
<accession>A0A8H2VKW7</accession>
<reference evidence="3 4" key="1">
    <citation type="submission" date="2020-05" db="EMBL/GenBank/DDBJ databases">
        <authorList>
            <person name="Casaregola S."/>
            <person name="Devillers H."/>
            <person name="Grondin C."/>
        </authorList>
    </citation>
    <scope>NUCLEOTIDE SEQUENCE [LARGE SCALE GENOMIC DNA]</scope>
    <source>
        <strain evidence="3 4">CLIB 1767</strain>
    </source>
</reference>
<gene>
    <name evidence="3" type="ORF">KABA2_14S00858</name>
</gene>
<dbReference type="AlphaFoldDB" id="A0A8H2VKW7"/>
<dbReference type="Proteomes" id="UP000644660">
    <property type="component" value="Unassembled WGS sequence"/>
</dbReference>
<feature type="transmembrane region" description="Helical" evidence="2">
    <location>
        <begin position="564"/>
        <end position="588"/>
    </location>
</feature>
<name>A0A8H2VKW7_9SACH</name>
<feature type="region of interest" description="Disordered" evidence="1">
    <location>
        <begin position="64"/>
        <end position="110"/>
    </location>
</feature>
<feature type="compositionally biased region" description="Basic and acidic residues" evidence="1">
    <location>
        <begin position="446"/>
        <end position="462"/>
    </location>
</feature>
<feature type="compositionally biased region" description="Polar residues" evidence="1">
    <location>
        <begin position="1"/>
        <end position="10"/>
    </location>
</feature>
<proteinExistence type="predicted"/>
<feature type="region of interest" description="Disordered" evidence="1">
    <location>
        <begin position="1"/>
        <end position="20"/>
    </location>
</feature>
<feature type="compositionally biased region" description="Basic and acidic residues" evidence="1">
    <location>
        <begin position="86"/>
        <end position="99"/>
    </location>
</feature>
<feature type="compositionally biased region" description="Polar residues" evidence="1">
    <location>
        <begin position="64"/>
        <end position="85"/>
    </location>
</feature>
<dbReference type="OrthoDB" id="4068624at2759"/>
<dbReference type="GeneID" id="64860407"/>
<dbReference type="EMBL" id="CAEFZW010000014">
    <property type="protein sequence ID" value="CAB4257292.1"/>
    <property type="molecule type" value="Genomic_DNA"/>
</dbReference>
<evidence type="ECO:0000313" key="4">
    <source>
        <dbReference type="Proteomes" id="UP000644660"/>
    </source>
</evidence>
<sequence>MSSDTSSQTRTTKRDVRHSFFIDDTVNDSTHNNNGQENNNNNNNLQQDSFAVYIDRSFMGTTPRQAEYSSIRTSSIDTADSSNSNDRSDKMDEKEESQSSERNSNKVPNLIGTAITQEPNPIIRHDRANLNNQGELPKSDDSQATQGTGILEQPLESGSPQRSQGHNSDHTVSTTALDDATDEIHRNSILHESDINFDTHDPQYSSTPIRHDRPLVDHQNKTHSSLFQYDETIEPDIEEAVKLLKKEMKVDQTKVNHVKSQARQSVDNYSFLQGDTSRYSVEFHPQVFHMISKSSSSQGSSIPHQRPVSQIMHSPRSPSLINKFIVNQVLEQDTQGSPLKQDPVMVPLWNSPLTRNTTAANNNRNINRLSNGGIVGLPKIPILRRVSGPSKWARTDIDTDRSSPGHFSAFEPRSPLQRLYQTSLHEDTDQAEMMGSNPTLLEMPDLEAHPHIPHVPHPENSHHSPSLPDINAGSEIPQQRINNSSVESFDSEKLEFKDIYSIRRIMITISLCIICPVIFFMIGVGSRAGINDYRIMKMILNDEHRIGLLKGFIWDVKVNWFRHLCLMLGIIELLVVAACIGIGFGVGLHT</sequence>
<organism evidence="3 4">
    <name type="scientific">Maudiozyma barnettii</name>
    <dbReference type="NCBI Taxonomy" id="61262"/>
    <lineage>
        <taxon>Eukaryota</taxon>
        <taxon>Fungi</taxon>
        <taxon>Dikarya</taxon>
        <taxon>Ascomycota</taxon>
        <taxon>Saccharomycotina</taxon>
        <taxon>Saccharomycetes</taxon>
        <taxon>Saccharomycetales</taxon>
        <taxon>Saccharomycetaceae</taxon>
        <taxon>Maudiozyma</taxon>
    </lineage>
</organism>
<evidence type="ECO:0000256" key="1">
    <source>
        <dbReference type="SAM" id="MobiDB-lite"/>
    </source>
</evidence>
<protein>
    <submittedName>
        <fullName evidence="3">Similar to Saccharomyces cerevisiae YGR041W BUD9 Protein involved in bud-site selection</fullName>
    </submittedName>
</protein>
<keyword evidence="2" id="KW-1133">Transmembrane helix</keyword>
<feature type="region of interest" description="Disordered" evidence="1">
    <location>
        <begin position="441"/>
        <end position="474"/>
    </location>
</feature>
<feature type="region of interest" description="Disordered" evidence="1">
    <location>
        <begin position="152"/>
        <end position="173"/>
    </location>
</feature>
<dbReference type="RefSeq" id="XP_041409136.1">
    <property type="nucleotide sequence ID" value="XM_041553202.1"/>
</dbReference>
<keyword evidence="4" id="KW-1185">Reference proteome</keyword>
<feature type="region of interest" description="Disordered" evidence="1">
    <location>
        <begin position="189"/>
        <end position="215"/>
    </location>
</feature>
<feature type="compositionally biased region" description="Low complexity" evidence="1">
    <location>
        <begin position="32"/>
        <end position="44"/>
    </location>
</feature>